<accession>A0A9P4HC94</accession>
<dbReference type="Pfam" id="PF00505">
    <property type="entry name" value="HMG_box"/>
    <property type="match status" value="1"/>
</dbReference>
<feature type="compositionally biased region" description="Basic residues" evidence="3">
    <location>
        <begin position="106"/>
        <end position="129"/>
    </location>
</feature>
<evidence type="ECO:0000259" key="4">
    <source>
        <dbReference type="PROSITE" id="PS50118"/>
    </source>
</evidence>
<dbReference type="GO" id="GO:0003677">
    <property type="term" value="F:DNA binding"/>
    <property type="evidence" value="ECO:0007669"/>
    <property type="project" value="UniProtKB-UniRule"/>
</dbReference>
<dbReference type="InterPro" id="IPR009071">
    <property type="entry name" value="HMG_box_dom"/>
</dbReference>
<evidence type="ECO:0000256" key="2">
    <source>
        <dbReference type="PROSITE-ProRule" id="PRU00267"/>
    </source>
</evidence>
<feature type="region of interest" description="Disordered" evidence="3">
    <location>
        <begin position="83"/>
        <end position="135"/>
    </location>
</feature>
<comment type="caution">
    <text evidence="5">The sequence shown here is derived from an EMBL/GenBank/DDBJ whole genome shotgun (WGS) entry which is preliminary data.</text>
</comment>
<reference evidence="5" key="1">
    <citation type="journal article" date="2020" name="Stud. Mycol.">
        <title>101 Dothideomycetes genomes: a test case for predicting lifestyles and emergence of pathogens.</title>
        <authorList>
            <person name="Haridas S."/>
            <person name="Albert R."/>
            <person name="Binder M."/>
            <person name="Bloem J."/>
            <person name="Labutti K."/>
            <person name="Salamov A."/>
            <person name="Andreopoulos B."/>
            <person name="Baker S."/>
            <person name="Barry K."/>
            <person name="Bills G."/>
            <person name="Bluhm B."/>
            <person name="Cannon C."/>
            <person name="Castanera R."/>
            <person name="Culley D."/>
            <person name="Daum C."/>
            <person name="Ezra D."/>
            <person name="Gonzalez J."/>
            <person name="Henrissat B."/>
            <person name="Kuo A."/>
            <person name="Liang C."/>
            <person name="Lipzen A."/>
            <person name="Lutzoni F."/>
            <person name="Magnuson J."/>
            <person name="Mondo S."/>
            <person name="Nolan M."/>
            <person name="Ohm R."/>
            <person name="Pangilinan J."/>
            <person name="Park H.-J."/>
            <person name="Ramirez L."/>
            <person name="Alfaro M."/>
            <person name="Sun H."/>
            <person name="Tritt A."/>
            <person name="Yoshinaga Y."/>
            <person name="Zwiers L.-H."/>
            <person name="Turgeon B."/>
            <person name="Goodwin S."/>
            <person name="Spatafora J."/>
            <person name="Crous P."/>
            <person name="Grigoriev I."/>
        </authorList>
    </citation>
    <scope>NUCLEOTIDE SEQUENCE</scope>
    <source>
        <strain evidence="5">CBS 110217</strain>
    </source>
</reference>
<dbReference type="InterPro" id="IPR036910">
    <property type="entry name" value="HMG_box_dom_sf"/>
</dbReference>
<dbReference type="GO" id="GO:0005634">
    <property type="term" value="C:nucleus"/>
    <property type="evidence" value="ECO:0007669"/>
    <property type="project" value="UniProtKB-UniRule"/>
</dbReference>
<gene>
    <name evidence="5" type="ORF">EK21DRAFT_61887</name>
</gene>
<evidence type="ECO:0000256" key="3">
    <source>
        <dbReference type="SAM" id="MobiDB-lite"/>
    </source>
</evidence>
<keyword evidence="2" id="KW-0539">Nucleus</keyword>
<protein>
    <recommendedName>
        <fullName evidence="4">HMG box domain-containing protein</fullName>
    </recommendedName>
</protein>
<feature type="compositionally biased region" description="Low complexity" evidence="3">
    <location>
        <begin position="83"/>
        <end position="92"/>
    </location>
</feature>
<dbReference type="PANTHER" id="PTHR48112">
    <property type="entry name" value="HIGH MOBILITY GROUP PROTEIN DSP1"/>
    <property type="match status" value="1"/>
</dbReference>
<name>A0A9P4HC94_9PLEO</name>
<keyword evidence="6" id="KW-1185">Reference proteome</keyword>
<dbReference type="PANTHER" id="PTHR48112:SF22">
    <property type="entry name" value="MITOCHONDRIAL TRANSCRIPTION FACTOR A, ISOFORM B"/>
    <property type="match status" value="1"/>
</dbReference>
<dbReference type="EMBL" id="ML978176">
    <property type="protein sequence ID" value="KAF2031990.1"/>
    <property type="molecule type" value="Genomic_DNA"/>
</dbReference>
<dbReference type="PROSITE" id="PS50118">
    <property type="entry name" value="HMG_BOX_2"/>
    <property type="match status" value="1"/>
</dbReference>
<dbReference type="AlphaFoldDB" id="A0A9P4HC94"/>
<evidence type="ECO:0000313" key="6">
    <source>
        <dbReference type="Proteomes" id="UP000799777"/>
    </source>
</evidence>
<dbReference type="SMART" id="SM00398">
    <property type="entry name" value="HMG"/>
    <property type="match status" value="2"/>
</dbReference>
<proteinExistence type="predicted"/>
<organism evidence="5 6">
    <name type="scientific">Setomelanomma holmii</name>
    <dbReference type="NCBI Taxonomy" id="210430"/>
    <lineage>
        <taxon>Eukaryota</taxon>
        <taxon>Fungi</taxon>
        <taxon>Dikarya</taxon>
        <taxon>Ascomycota</taxon>
        <taxon>Pezizomycotina</taxon>
        <taxon>Dothideomycetes</taxon>
        <taxon>Pleosporomycetidae</taxon>
        <taxon>Pleosporales</taxon>
        <taxon>Pleosporineae</taxon>
        <taxon>Phaeosphaeriaceae</taxon>
        <taxon>Setomelanomma</taxon>
    </lineage>
</organism>
<feature type="DNA-binding region" description="HMG box" evidence="2">
    <location>
        <begin position="264"/>
        <end position="330"/>
    </location>
</feature>
<dbReference type="SUPFAM" id="SSF47095">
    <property type="entry name" value="HMG-box"/>
    <property type="match status" value="2"/>
</dbReference>
<dbReference type="OrthoDB" id="1919336at2759"/>
<dbReference type="Proteomes" id="UP000799777">
    <property type="component" value="Unassembled WGS sequence"/>
</dbReference>
<evidence type="ECO:0000256" key="1">
    <source>
        <dbReference type="ARBA" id="ARBA00023125"/>
    </source>
</evidence>
<feature type="region of interest" description="Disordered" evidence="3">
    <location>
        <begin position="306"/>
        <end position="330"/>
    </location>
</feature>
<keyword evidence="1 2" id="KW-0238">DNA-binding</keyword>
<dbReference type="InterPro" id="IPR050342">
    <property type="entry name" value="HMGB"/>
</dbReference>
<dbReference type="Gene3D" id="1.10.30.10">
    <property type="entry name" value="High mobility group box domain"/>
    <property type="match status" value="2"/>
</dbReference>
<evidence type="ECO:0000313" key="5">
    <source>
        <dbReference type="EMBL" id="KAF2031990.1"/>
    </source>
</evidence>
<sequence>MLTHGTLCRLGIPKTCARDLPQLARFRQRTLLADNASNQPAFRALSHAYNSAVKARRSYATARNATKPTAPVKKAVKKAATKALAKTKATTKTTRKPATKATTSRAKPKAKTAKKTAPKKPAPRKRVKKVLTPEDKQKALVRDLRKTALKEPHSNGAISAYNAFVQETVAGKGHGDSTAPARLTEASKRFKNLTPAELEHYNHLASEKTVVRRAEYRAWIQSHTPQQIHDANNARARLRKLLKSSAGKRRYPIHTQKLEDDRQPKRLRSSFTVFFTERHASGDLKGIKVTEATKLIAEEWKALSEGEKKKYQDQQDVDKARYEREKAAAF</sequence>
<feature type="domain" description="HMG box" evidence="4">
    <location>
        <begin position="264"/>
        <end position="330"/>
    </location>
</feature>